<protein>
    <submittedName>
        <fullName evidence="1">Uncharacterized protein</fullName>
    </submittedName>
</protein>
<organism evidence="1 2">
    <name type="scientific">Linum trigynum</name>
    <dbReference type="NCBI Taxonomy" id="586398"/>
    <lineage>
        <taxon>Eukaryota</taxon>
        <taxon>Viridiplantae</taxon>
        <taxon>Streptophyta</taxon>
        <taxon>Embryophyta</taxon>
        <taxon>Tracheophyta</taxon>
        <taxon>Spermatophyta</taxon>
        <taxon>Magnoliopsida</taxon>
        <taxon>eudicotyledons</taxon>
        <taxon>Gunneridae</taxon>
        <taxon>Pentapetalae</taxon>
        <taxon>rosids</taxon>
        <taxon>fabids</taxon>
        <taxon>Malpighiales</taxon>
        <taxon>Linaceae</taxon>
        <taxon>Linum</taxon>
    </lineage>
</organism>
<evidence type="ECO:0000313" key="2">
    <source>
        <dbReference type="Proteomes" id="UP001497516"/>
    </source>
</evidence>
<reference evidence="1 2" key="1">
    <citation type="submission" date="2024-04" db="EMBL/GenBank/DDBJ databases">
        <authorList>
            <person name="Fracassetti M."/>
        </authorList>
    </citation>
    <scope>NUCLEOTIDE SEQUENCE [LARGE SCALE GENOMIC DNA]</scope>
</reference>
<dbReference type="AlphaFoldDB" id="A0AAV2EBB0"/>
<gene>
    <name evidence="1" type="ORF">LTRI10_LOCUS24465</name>
</gene>
<keyword evidence="2" id="KW-1185">Reference proteome</keyword>
<evidence type="ECO:0000313" key="1">
    <source>
        <dbReference type="EMBL" id="CAL1383179.1"/>
    </source>
</evidence>
<proteinExistence type="predicted"/>
<sequence>MPPHLMGCPKSTKTQCYMYIEGSQECHHDLGIEGRTFLLLLMSGVGTRPLRLPHQYRRQLLTNNEVPKLELTQREVVPIKT</sequence>
<dbReference type="EMBL" id="OZ034817">
    <property type="protein sequence ID" value="CAL1383179.1"/>
    <property type="molecule type" value="Genomic_DNA"/>
</dbReference>
<accession>A0AAV2EBB0</accession>
<dbReference type="Proteomes" id="UP001497516">
    <property type="component" value="Chromosome 4"/>
</dbReference>
<name>A0AAV2EBB0_9ROSI</name>